<dbReference type="SUPFAM" id="SSF52096">
    <property type="entry name" value="ClpP/crotonase"/>
    <property type="match status" value="1"/>
</dbReference>
<evidence type="ECO:0000259" key="2">
    <source>
        <dbReference type="Pfam" id="PF03572"/>
    </source>
</evidence>
<dbReference type="InterPro" id="IPR029045">
    <property type="entry name" value="ClpP/crotonase-like_dom_sf"/>
</dbReference>
<accession>A0ABU7I5I4</accession>
<keyword evidence="1" id="KW-0732">Signal</keyword>
<dbReference type="RefSeq" id="WP_330107092.1">
    <property type="nucleotide sequence ID" value="NZ_JAZDQT010000001.1"/>
</dbReference>
<reference evidence="3 4" key="1">
    <citation type="submission" date="2024-01" db="EMBL/GenBank/DDBJ databases">
        <title>Pedobacter sp. nov., isolated from fresh soil.</title>
        <authorList>
            <person name="Le N.T.T."/>
        </authorList>
    </citation>
    <scope>NUCLEOTIDE SEQUENCE [LARGE SCALE GENOMIC DNA]</scope>
    <source>
        <strain evidence="3 4">KR3-3</strain>
    </source>
</reference>
<name>A0ABU7I5I4_9SPHI</name>
<dbReference type="Pfam" id="PF03572">
    <property type="entry name" value="Peptidase_S41"/>
    <property type="match status" value="1"/>
</dbReference>
<protein>
    <submittedName>
        <fullName evidence="3">S41 family peptidase</fullName>
    </submittedName>
</protein>
<feature type="chain" id="PRO_5046984721" evidence="1">
    <location>
        <begin position="21"/>
        <end position="478"/>
    </location>
</feature>
<keyword evidence="4" id="KW-1185">Reference proteome</keyword>
<feature type="domain" description="Tail specific protease" evidence="2">
    <location>
        <begin position="250"/>
        <end position="460"/>
    </location>
</feature>
<dbReference type="Gene3D" id="3.30.750.44">
    <property type="match status" value="1"/>
</dbReference>
<dbReference type="EMBL" id="JAZDQT010000001">
    <property type="protein sequence ID" value="MEE1944732.1"/>
    <property type="molecule type" value="Genomic_DNA"/>
</dbReference>
<proteinExistence type="predicted"/>
<evidence type="ECO:0000313" key="3">
    <source>
        <dbReference type="EMBL" id="MEE1944732.1"/>
    </source>
</evidence>
<dbReference type="InterPro" id="IPR005151">
    <property type="entry name" value="Tail-specific_protease"/>
</dbReference>
<gene>
    <name evidence="3" type="ORF">VRU48_06420</name>
</gene>
<feature type="signal peptide" evidence="1">
    <location>
        <begin position="1"/>
        <end position="20"/>
    </location>
</feature>
<sequence length="478" mass="54116">MKTKIIFVAALLFIANMAYAQNECACGDALDKLIKKIESEYPGFEEKTKDKILYESFKQELRKQANSTEKAKCFDILKKYTSFFRDGHIWINPATSVGTKSVASTDPANFVNIDVVKFRNGLKNARNPLEGVWKNKFEWTGGAGYEIGITKNSDGVQVGFVISSTSAFWKPNEIKFKLYPDGKFEFYGFDKKLKTGRYEIYNNSIIYFKEARAVFIKETPQSNLTAEQVKRKVGEFYGFTMKKLTDKTMLITLPSFDYPFVDIIEDLVASNRSQLAQAENLIIDIRGNSGGTDNAYQTLLPYLMSNSIRTMGVEYLATQTLVNGLESYIKMVSDKKEKQGEIDTVRRWIGLFEKNMGKFVNVEGSSFAIQKIIPAEKGPSHVLVLTDNRVGSSAENFVMKTKQSKKVKVAGTVTSGGLDYAAARMFDFGCPEYLLQLPTFRSLRLPDYPIDNIGMQPDIYLDKSVKDWIQFALEYLEQ</sequence>
<evidence type="ECO:0000313" key="4">
    <source>
        <dbReference type="Proteomes" id="UP001336835"/>
    </source>
</evidence>
<organism evidence="3 4">
    <name type="scientific">Pedobacter albus</name>
    <dbReference type="NCBI Taxonomy" id="3113905"/>
    <lineage>
        <taxon>Bacteria</taxon>
        <taxon>Pseudomonadati</taxon>
        <taxon>Bacteroidota</taxon>
        <taxon>Sphingobacteriia</taxon>
        <taxon>Sphingobacteriales</taxon>
        <taxon>Sphingobacteriaceae</taxon>
        <taxon>Pedobacter</taxon>
    </lineage>
</organism>
<dbReference type="Proteomes" id="UP001336835">
    <property type="component" value="Unassembled WGS sequence"/>
</dbReference>
<dbReference type="Gene3D" id="3.90.226.10">
    <property type="entry name" value="2-enoyl-CoA Hydratase, Chain A, domain 1"/>
    <property type="match status" value="1"/>
</dbReference>
<evidence type="ECO:0000256" key="1">
    <source>
        <dbReference type="SAM" id="SignalP"/>
    </source>
</evidence>
<comment type="caution">
    <text evidence="3">The sequence shown here is derived from an EMBL/GenBank/DDBJ whole genome shotgun (WGS) entry which is preliminary data.</text>
</comment>